<dbReference type="Proteomes" id="UP000214646">
    <property type="component" value="Unassembled WGS sequence"/>
</dbReference>
<accession>A0A225DSK1</accession>
<keyword evidence="2" id="KW-1185">Reference proteome</keyword>
<dbReference type="AlphaFoldDB" id="A0A225DSK1"/>
<comment type="caution">
    <text evidence="1">The sequence shown here is derived from an EMBL/GenBank/DDBJ whole genome shotgun (WGS) entry which is preliminary data.</text>
</comment>
<name>A0A225DSK1_9BACT</name>
<sequence>MMLVRFPKLRLDAAHPAVRKCESLTFRGFERLPVRFD</sequence>
<evidence type="ECO:0000313" key="2">
    <source>
        <dbReference type="Proteomes" id="UP000214646"/>
    </source>
</evidence>
<proteinExistence type="predicted"/>
<gene>
    <name evidence="1" type="ORF">FRUB_02382</name>
</gene>
<dbReference type="EMBL" id="NIDE01000003">
    <property type="protein sequence ID" value="OWK44450.1"/>
    <property type="molecule type" value="Genomic_DNA"/>
</dbReference>
<organism evidence="1 2">
    <name type="scientific">Fimbriiglobus ruber</name>
    <dbReference type="NCBI Taxonomy" id="1908690"/>
    <lineage>
        <taxon>Bacteria</taxon>
        <taxon>Pseudomonadati</taxon>
        <taxon>Planctomycetota</taxon>
        <taxon>Planctomycetia</taxon>
        <taxon>Gemmatales</taxon>
        <taxon>Gemmataceae</taxon>
        <taxon>Fimbriiglobus</taxon>
    </lineage>
</organism>
<protein>
    <submittedName>
        <fullName evidence="1">Uncharacterized protein</fullName>
    </submittedName>
</protein>
<reference evidence="2" key="1">
    <citation type="submission" date="2017-06" db="EMBL/GenBank/DDBJ databases">
        <title>Genome analysis of Fimbriiglobus ruber SP5, the first member of the order Planctomycetales with confirmed chitinolytic capability.</title>
        <authorList>
            <person name="Ravin N.V."/>
            <person name="Rakitin A.L."/>
            <person name="Ivanova A.A."/>
            <person name="Beletsky A.V."/>
            <person name="Kulichevskaya I.S."/>
            <person name="Mardanov A.V."/>
            <person name="Dedysh S.N."/>
        </authorList>
    </citation>
    <scope>NUCLEOTIDE SEQUENCE [LARGE SCALE GENOMIC DNA]</scope>
    <source>
        <strain evidence="2">SP5</strain>
    </source>
</reference>
<evidence type="ECO:0000313" key="1">
    <source>
        <dbReference type="EMBL" id="OWK44450.1"/>
    </source>
</evidence>